<organism evidence="3">
    <name type="scientific">Gaeumannomyces tritici (strain R3-111a-1)</name>
    <name type="common">Wheat and barley take-all root rot fungus</name>
    <name type="synonym">Gaeumannomyces graminis var. tritici</name>
    <dbReference type="NCBI Taxonomy" id="644352"/>
    <lineage>
        <taxon>Eukaryota</taxon>
        <taxon>Fungi</taxon>
        <taxon>Dikarya</taxon>
        <taxon>Ascomycota</taxon>
        <taxon>Pezizomycotina</taxon>
        <taxon>Sordariomycetes</taxon>
        <taxon>Sordariomycetidae</taxon>
        <taxon>Magnaporthales</taxon>
        <taxon>Magnaporthaceae</taxon>
        <taxon>Gaeumannomyces</taxon>
    </lineage>
</organism>
<feature type="region of interest" description="Disordered" evidence="2">
    <location>
        <begin position="324"/>
        <end position="343"/>
    </location>
</feature>
<dbReference type="HOGENOM" id="CLU_036328_0_0_1"/>
<name>J3P9W9_GAET3</name>
<reference evidence="5" key="1">
    <citation type="submission" date="2010-07" db="EMBL/GenBank/DDBJ databases">
        <title>The genome sequence of Gaeumannomyces graminis var. tritici strain R3-111a-1.</title>
        <authorList>
            <consortium name="The Broad Institute Genome Sequencing Platform"/>
            <person name="Ma L.-J."/>
            <person name="Dead R."/>
            <person name="Young S."/>
            <person name="Zeng Q."/>
            <person name="Koehrsen M."/>
            <person name="Alvarado L."/>
            <person name="Berlin A."/>
            <person name="Chapman S.B."/>
            <person name="Chen Z."/>
            <person name="Freedman E."/>
            <person name="Gellesch M."/>
            <person name="Goldberg J."/>
            <person name="Griggs A."/>
            <person name="Gujja S."/>
            <person name="Heilman E.R."/>
            <person name="Heiman D."/>
            <person name="Hepburn T."/>
            <person name="Howarth C."/>
            <person name="Jen D."/>
            <person name="Larson L."/>
            <person name="Mehta T."/>
            <person name="Neiman D."/>
            <person name="Pearson M."/>
            <person name="Roberts A."/>
            <person name="Saif S."/>
            <person name="Shea T."/>
            <person name="Shenoy N."/>
            <person name="Sisk P."/>
            <person name="Stolte C."/>
            <person name="Sykes S."/>
            <person name="Walk T."/>
            <person name="White J."/>
            <person name="Yandava C."/>
            <person name="Haas B."/>
            <person name="Nusbaum C."/>
            <person name="Birren B."/>
        </authorList>
    </citation>
    <scope>NUCLEOTIDE SEQUENCE [LARGE SCALE GENOMIC DNA]</scope>
    <source>
        <strain evidence="5">R3-111a-1</strain>
    </source>
</reference>
<dbReference type="VEuPathDB" id="FungiDB:GGTG_10293"/>
<evidence type="ECO:0000313" key="3">
    <source>
        <dbReference type="EMBL" id="EJT73455.1"/>
    </source>
</evidence>
<dbReference type="EnsemblFungi" id="EJT73455">
    <property type="protein sequence ID" value="EJT73455"/>
    <property type="gene ID" value="GGTG_10293"/>
</dbReference>
<feature type="region of interest" description="Disordered" evidence="2">
    <location>
        <begin position="80"/>
        <end position="99"/>
    </location>
</feature>
<reference evidence="3" key="2">
    <citation type="submission" date="2010-07" db="EMBL/GenBank/DDBJ databases">
        <authorList>
            <consortium name="The Broad Institute Genome Sequencing Platform"/>
            <consortium name="Broad Institute Genome Sequencing Center for Infectious Disease"/>
            <person name="Ma L.-J."/>
            <person name="Dead R."/>
            <person name="Young S."/>
            <person name="Zeng Q."/>
            <person name="Koehrsen M."/>
            <person name="Alvarado L."/>
            <person name="Berlin A."/>
            <person name="Chapman S.B."/>
            <person name="Chen Z."/>
            <person name="Freedman E."/>
            <person name="Gellesch M."/>
            <person name="Goldberg J."/>
            <person name="Griggs A."/>
            <person name="Gujja S."/>
            <person name="Heilman E.R."/>
            <person name="Heiman D."/>
            <person name="Hepburn T."/>
            <person name="Howarth C."/>
            <person name="Jen D."/>
            <person name="Larson L."/>
            <person name="Mehta T."/>
            <person name="Neiman D."/>
            <person name="Pearson M."/>
            <person name="Roberts A."/>
            <person name="Saif S."/>
            <person name="Shea T."/>
            <person name="Shenoy N."/>
            <person name="Sisk P."/>
            <person name="Stolte C."/>
            <person name="Sykes S."/>
            <person name="Walk T."/>
            <person name="White J."/>
            <person name="Yandava C."/>
            <person name="Haas B."/>
            <person name="Nusbaum C."/>
            <person name="Birren B."/>
        </authorList>
    </citation>
    <scope>NUCLEOTIDE SEQUENCE</scope>
    <source>
        <strain evidence="3">R3-111a-1</strain>
    </source>
</reference>
<feature type="compositionally biased region" description="Polar residues" evidence="2">
    <location>
        <begin position="41"/>
        <end position="53"/>
    </location>
</feature>
<dbReference type="EMBL" id="GL385399">
    <property type="protein sequence ID" value="EJT73455.1"/>
    <property type="molecule type" value="Genomic_DNA"/>
</dbReference>
<reference evidence="4" key="4">
    <citation type="journal article" date="2015" name="G3 (Bethesda)">
        <title>Genome sequences of three phytopathogenic species of the Magnaporthaceae family of fungi.</title>
        <authorList>
            <person name="Okagaki L.H."/>
            <person name="Nunes C.C."/>
            <person name="Sailsbery J."/>
            <person name="Clay B."/>
            <person name="Brown D."/>
            <person name="John T."/>
            <person name="Oh Y."/>
            <person name="Young N."/>
            <person name="Fitzgerald M."/>
            <person name="Haas B.J."/>
            <person name="Zeng Q."/>
            <person name="Young S."/>
            <person name="Adiconis X."/>
            <person name="Fan L."/>
            <person name="Levin J.Z."/>
            <person name="Mitchell T.K."/>
            <person name="Okubara P.A."/>
            <person name="Farman M.L."/>
            <person name="Kohn L.M."/>
            <person name="Birren B."/>
            <person name="Ma L.-J."/>
            <person name="Dean R.A."/>
        </authorList>
    </citation>
    <scope>NUCLEOTIDE SEQUENCE</scope>
    <source>
        <strain evidence="4">R3-111a-1</strain>
    </source>
</reference>
<protein>
    <recommendedName>
        <fullName evidence="6">Serine-threonine protein kinase 19</fullName>
    </recommendedName>
</protein>
<dbReference type="GO" id="GO:0046579">
    <property type="term" value="P:positive regulation of Ras protein signal transduction"/>
    <property type="evidence" value="ECO:0007669"/>
    <property type="project" value="TreeGrafter"/>
</dbReference>
<reference evidence="3" key="3">
    <citation type="submission" date="2010-09" db="EMBL/GenBank/DDBJ databases">
        <title>Annotation of Gaeumannomyces graminis var. tritici R3-111a-1.</title>
        <authorList>
            <consortium name="The Broad Institute Genome Sequencing Platform"/>
            <person name="Ma L.-J."/>
            <person name="Dead R."/>
            <person name="Young S.K."/>
            <person name="Zeng Q."/>
            <person name="Gargeya S."/>
            <person name="Fitzgerald M."/>
            <person name="Haas B."/>
            <person name="Abouelleil A."/>
            <person name="Alvarado L."/>
            <person name="Arachchi H.M."/>
            <person name="Berlin A."/>
            <person name="Brown A."/>
            <person name="Chapman S.B."/>
            <person name="Chen Z."/>
            <person name="Dunbar C."/>
            <person name="Freedman E."/>
            <person name="Gearin G."/>
            <person name="Gellesch M."/>
            <person name="Goldberg J."/>
            <person name="Griggs A."/>
            <person name="Gujja S."/>
            <person name="Heiman D."/>
            <person name="Howarth C."/>
            <person name="Larson L."/>
            <person name="Lui A."/>
            <person name="MacDonald P.J.P."/>
            <person name="Mehta T."/>
            <person name="Montmayeur A."/>
            <person name="Murphy C."/>
            <person name="Neiman D."/>
            <person name="Pearson M."/>
            <person name="Priest M."/>
            <person name="Roberts A."/>
            <person name="Saif S."/>
            <person name="Shea T."/>
            <person name="Shenoy N."/>
            <person name="Sisk P."/>
            <person name="Stolte C."/>
            <person name="Sykes S."/>
            <person name="Yandava C."/>
            <person name="Wortman J."/>
            <person name="Nusbaum C."/>
            <person name="Birren B."/>
        </authorList>
    </citation>
    <scope>NUCLEOTIDE SEQUENCE</scope>
    <source>
        <strain evidence="3">R3-111a-1</strain>
    </source>
</reference>
<dbReference type="OrthoDB" id="3980126at2759"/>
<sequence length="465" mass="47889">MEEIRTGTRLGNGGWRTSFSHPRLTQAAMGRSEQVRRHYSKSQLVGSSAINRPTCHDTTQRTLSILADLDVAMNRQTVLGSSHRVQKQRPREGSTPAARALVSSWTAGFPRREAGEPSANKQAGIAGGADPAAVPAGGDQTPPDIPQAIAHARDNMFSALPKRGIPSALAATVLSRRASLPPMVSAAHLQALLGWTPTTVERGAAELARAGTLRRVAVPGRGAMGEVLVLAADLERMLGEADGLGDAARDAFARMLREHPAAQAVPAGSLAPEHLAALVRAGFLTGGHGGAAAVGASIFARPEDRGTLISLATVARAASGTVGAVGGEGGSREHVLSSSGSAVGAGSGSGCGAEYRIAIPGAGVGLKLVAAALAHLTELLARLPDREAPEDTLRERWDGGGNGGGGRRQAGRGGRFGVAPSRARRWKEFSGLRFDWVLDEAVGAGLVEVFETGCVGRGVRLVSPP</sequence>
<dbReference type="RefSeq" id="XP_009226429.1">
    <property type="nucleotide sequence ID" value="XM_009228165.1"/>
</dbReference>
<feature type="region of interest" description="Disordered" evidence="2">
    <location>
        <begin position="109"/>
        <end position="141"/>
    </location>
</feature>
<accession>J3P9W9</accession>
<evidence type="ECO:0000313" key="4">
    <source>
        <dbReference type="EnsemblFungi" id="EJT73455"/>
    </source>
</evidence>
<feature type="compositionally biased region" description="Gly residues" evidence="2">
    <location>
        <begin position="399"/>
        <end position="416"/>
    </location>
</feature>
<dbReference type="GeneID" id="20350751"/>
<evidence type="ECO:0000256" key="2">
    <source>
        <dbReference type="SAM" id="MobiDB-lite"/>
    </source>
</evidence>
<feature type="compositionally biased region" description="Low complexity" evidence="2">
    <location>
        <begin position="128"/>
        <end position="139"/>
    </location>
</feature>
<comment type="similarity">
    <text evidence="1">Belongs to the STK19 family.</text>
</comment>
<dbReference type="PANTHER" id="PTHR15243">
    <property type="entry name" value="SERINE/THREONINE-PROTEIN KINASE 19"/>
    <property type="match status" value="1"/>
</dbReference>
<dbReference type="eggNOG" id="ENOG502S7IU">
    <property type="taxonomic scope" value="Eukaryota"/>
</dbReference>
<evidence type="ECO:0000256" key="1">
    <source>
        <dbReference type="ARBA" id="ARBA00093458"/>
    </source>
</evidence>
<feature type="region of interest" description="Disordered" evidence="2">
    <location>
        <begin position="390"/>
        <end position="417"/>
    </location>
</feature>
<feature type="region of interest" description="Disordered" evidence="2">
    <location>
        <begin position="1"/>
        <end position="55"/>
    </location>
</feature>
<reference evidence="4" key="5">
    <citation type="submission" date="2018-04" db="UniProtKB">
        <authorList>
            <consortium name="EnsemblFungi"/>
        </authorList>
    </citation>
    <scope>IDENTIFICATION</scope>
    <source>
        <strain evidence="4">R3-111a-1</strain>
    </source>
</reference>
<keyword evidence="5" id="KW-1185">Reference proteome</keyword>
<dbReference type="Pfam" id="PF10494">
    <property type="entry name" value="Stk19"/>
    <property type="match status" value="1"/>
</dbReference>
<dbReference type="PANTHER" id="PTHR15243:SF0">
    <property type="entry name" value="SERINE_THREONINE-PROTEIN KINASE 19"/>
    <property type="match status" value="1"/>
</dbReference>
<evidence type="ECO:0008006" key="6">
    <source>
        <dbReference type="Google" id="ProtNLM"/>
    </source>
</evidence>
<dbReference type="AlphaFoldDB" id="J3P9W9"/>
<evidence type="ECO:0000313" key="5">
    <source>
        <dbReference type="Proteomes" id="UP000006039"/>
    </source>
</evidence>
<dbReference type="Proteomes" id="UP000006039">
    <property type="component" value="Unassembled WGS sequence"/>
</dbReference>
<gene>
    <name evidence="4" type="primary">20350751</name>
    <name evidence="3" type="ORF">GGTG_10293</name>
</gene>
<dbReference type="InterPro" id="IPR018865">
    <property type="entry name" value="STK19-like"/>
</dbReference>
<proteinExistence type="inferred from homology"/>